<dbReference type="PANTHER" id="PTHR42985:SF46">
    <property type="entry name" value="FI02923P-RELATED"/>
    <property type="match status" value="1"/>
</dbReference>
<feature type="transmembrane region" description="Helical" evidence="12">
    <location>
        <begin position="351"/>
        <end position="377"/>
    </location>
</feature>
<dbReference type="PROSITE" id="PS50283">
    <property type="entry name" value="NA_SOLUT_SYMP_3"/>
    <property type="match status" value="1"/>
</dbReference>
<keyword evidence="7" id="KW-0915">Sodium</keyword>
<comment type="subcellular location">
    <subcellularLocation>
        <location evidence="1">Cell membrane</location>
        <topology evidence="1">Multi-pass membrane protein</topology>
    </subcellularLocation>
</comment>
<evidence type="ECO:0000256" key="8">
    <source>
        <dbReference type="ARBA" id="ARBA00023065"/>
    </source>
</evidence>
<feature type="transmembrane region" description="Helical" evidence="12">
    <location>
        <begin position="172"/>
        <end position="191"/>
    </location>
</feature>
<feature type="transmembrane region" description="Helical" evidence="12">
    <location>
        <begin position="98"/>
        <end position="121"/>
    </location>
</feature>
<evidence type="ECO:0000313" key="14">
    <source>
        <dbReference type="Proteomes" id="UP001200034"/>
    </source>
</evidence>
<name>A0AAD4K763_9MUSC</name>
<dbReference type="Proteomes" id="UP001200034">
    <property type="component" value="Unassembled WGS sequence"/>
</dbReference>
<feature type="transmembrane region" description="Helical" evidence="12">
    <location>
        <begin position="536"/>
        <end position="558"/>
    </location>
</feature>
<keyword evidence="6 12" id="KW-1133">Transmembrane helix</keyword>
<feature type="transmembrane region" description="Helical" evidence="12">
    <location>
        <begin position="142"/>
        <end position="160"/>
    </location>
</feature>
<accession>A0AAD4K763</accession>
<feature type="transmembrane region" description="Helical" evidence="12">
    <location>
        <begin position="27"/>
        <end position="46"/>
    </location>
</feature>
<evidence type="ECO:0008006" key="15">
    <source>
        <dbReference type="Google" id="ProtNLM"/>
    </source>
</evidence>
<gene>
    <name evidence="13" type="ORF">KR093_004776</name>
</gene>
<feature type="transmembrane region" description="Helical" evidence="12">
    <location>
        <begin position="252"/>
        <end position="270"/>
    </location>
</feature>
<dbReference type="GO" id="GO:0005886">
    <property type="term" value="C:plasma membrane"/>
    <property type="evidence" value="ECO:0007669"/>
    <property type="project" value="UniProtKB-SubCell"/>
</dbReference>
<evidence type="ECO:0000256" key="7">
    <source>
        <dbReference type="ARBA" id="ARBA00023053"/>
    </source>
</evidence>
<dbReference type="Pfam" id="PF00474">
    <property type="entry name" value="SSF"/>
    <property type="match status" value="1"/>
</dbReference>
<dbReference type="InterPro" id="IPR038377">
    <property type="entry name" value="Na/Glc_symporter_sf"/>
</dbReference>
<evidence type="ECO:0000256" key="9">
    <source>
        <dbReference type="ARBA" id="ARBA00023136"/>
    </source>
</evidence>
<evidence type="ECO:0000256" key="12">
    <source>
        <dbReference type="SAM" id="Phobius"/>
    </source>
</evidence>
<feature type="transmembrane region" description="Helical" evidence="12">
    <location>
        <begin position="67"/>
        <end position="86"/>
    </location>
</feature>
<dbReference type="InterPro" id="IPR001734">
    <property type="entry name" value="Na/solute_symporter"/>
</dbReference>
<keyword evidence="8" id="KW-0406">Ion transport</keyword>
<dbReference type="AlphaFoldDB" id="A0AAD4K763"/>
<dbReference type="EMBL" id="JAJJHW010000824">
    <property type="protein sequence ID" value="KAH8381431.1"/>
    <property type="molecule type" value="Genomic_DNA"/>
</dbReference>
<keyword evidence="4" id="KW-1003">Cell membrane</keyword>
<dbReference type="GO" id="GO:0015293">
    <property type="term" value="F:symporter activity"/>
    <property type="evidence" value="ECO:0007669"/>
    <property type="project" value="TreeGrafter"/>
</dbReference>
<feature type="transmembrane region" description="Helical" evidence="12">
    <location>
        <begin position="198"/>
        <end position="220"/>
    </location>
</feature>
<feature type="transmembrane region" description="Helical" evidence="12">
    <location>
        <begin position="422"/>
        <end position="444"/>
    </location>
</feature>
<keyword evidence="9 12" id="KW-0472">Membrane</keyword>
<reference evidence="13" key="1">
    <citation type="journal article" date="2021" name="Mol. Ecol. Resour.">
        <title>Phylogenomic analyses of the genus Drosophila reveals genomic signals of climate adaptation.</title>
        <authorList>
            <person name="Li F."/>
            <person name="Rane R.V."/>
            <person name="Luria V."/>
            <person name="Xiong Z."/>
            <person name="Chen J."/>
            <person name="Li Z."/>
            <person name="Catullo R.A."/>
            <person name="Griffin P.C."/>
            <person name="Schiffer M."/>
            <person name="Pearce S."/>
            <person name="Lee S.F."/>
            <person name="McElroy K."/>
            <person name="Stocker A."/>
            <person name="Shirriffs J."/>
            <person name="Cockerell F."/>
            <person name="Coppin C."/>
            <person name="Sgro C.M."/>
            <person name="Karger A."/>
            <person name="Cain J.W."/>
            <person name="Weber J.A."/>
            <person name="Santpere G."/>
            <person name="Kirschner M.W."/>
            <person name="Hoffmann A.A."/>
            <person name="Oakeshott J.G."/>
            <person name="Zhang G."/>
        </authorList>
    </citation>
    <scope>NUCLEOTIDE SEQUENCE</scope>
    <source>
        <strain evidence="13">BGI-SZ-2011g</strain>
    </source>
</reference>
<comment type="caution">
    <text evidence="13">The sequence shown here is derived from an EMBL/GenBank/DDBJ whole genome shotgun (WGS) entry which is preliminary data.</text>
</comment>
<evidence type="ECO:0000256" key="6">
    <source>
        <dbReference type="ARBA" id="ARBA00022989"/>
    </source>
</evidence>
<evidence type="ECO:0000256" key="4">
    <source>
        <dbReference type="ARBA" id="ARBA00022475"/>
    </source>
</evidence>
<dbReference type="GO" id="GO:0006814">
    <property type="term" value="P:sodium ion transport"/>
    <property type="evidence" value="ECO:0007669"/>
    <property type="project" value="UniProtKB-KW"/>
</dbReference>
<evidence type="ECO:0000256" key="1">
    <source>
        <dbReference type="ARBA" id="ARBA00004651"/>
    </source>
</evidence>
<protein>
    <recommendedName>
        <fullName evidence="15">Sodium-coupled monocarboxylate transporter 1</fullName>
    </recommendedName>
</protein>
<keyword evidence="3" id="KW-0813">Transport</keyword>
<feature type="transmembrane region" description="Helical" evidence="12">
    <location>
        <begin position="291"/>
        <end position="314"/>
    </location>
</feature>
<evidence type="ECO:0000256" key="11">
    <source>
        <dbReference type="RuleBase" id="RU362091"/>
    </source>
</evidence>
<feature type="transmembrane region" description="Helical" evidence="12">
    <location>
        <begin position="451"/>
        <end position="472"/>
    </location>
</feature>
<evidence type="ECO:0000256" key="10">
    <source>
        <dbReference type="ARBA" id="ARBA00023201"/>
    </source>
</evidence>
<keyword evidence="10" id="KW-0739">Sodium transport</keyword>
<feature type="non-terminal residue" evidence="13">
    <location>
        <position position="601"/>
    </location>
</feature>
<dbReference type="NCBIfam" id="TIGR00813">
    <property type="entry name" value="sss"/>
    <property type="match status" value="1"/>
</dbReference>
<evidence type="ECO:0000256" key="3">
    <source>
        <dbReference type="ARBA" id="ARBA00022448"/>
    </source>
</evidence>
<sequence>SDSKQSAPKMSTTQALADQFTFQATDYVVFAVMLSISAAIGVYFGFFDKSADTTEEYLMGGKRMKTLPIAISLVASQLSAISIMSIPAEMYAYGINWIFNVVSMLLVVPILNYVVIPVFYNNNITNCYEYLELRFNSATRKLQTFIFVATIFFMLPIYIFMPSLAFAQVTGFNVHIINTVVCSICIFYTMIGGIKAVVWTDVVQAAVMVISVVLVGIMGANSLGGFGRVMDIAAEGGRLDVNYTFDLASRSTFWNTFASAIVTWTGYVGLNQSCVQRIVSLPSLAHARRSLLLFGVGFTIIMTFNCYTGLVMYARYHDCDPLSLGVVSKLDKMVPYLVQDVMGHLTGMSGIFISCVFSAALSTISASINSLSGIVYFDYIKPHIHHTEHKANVIMKLFVFFAGIYCIFGGIIVERFGSILQMVYSIGGISFGSVAGVFTLGMLVPRAHGRAGLWSVIASIAVMSYIVVGSWGRNHYAFMATSTDNCPGPNSTDTATATGTTSVLLALANATAASPPATVQIENLLEPEWNILDLSFTWYTAIGFLITWVVGLSLSYVLRPAPDEEFDSNLLSPIVKPFVQYELTSAEELAELKVEKQTEKV</sequence>
<evidence type="ECO:0000256" key="5">
    <source>
        <dbReference type="ARBA" id="ARBA00022692"/>
    </source>
</evidence>
<evidence type="ECO:0000313" key="13">
    <source>
        <dbReference type="EMBL" id="KAH8381431.1"/>
    </source>
</evidence>
<keyword evidence="14" id="KW-1185">Reference proteome</keyword>
<organism evidence="13 14">
    <name type="scientific">Drosophila rubida</name>
    <dbReference type="NCBI Taxonomy" id="30044"/>
    <lineage>
        <taxon>Eukaryota</taxon>
        <taxon>Metazoa</taxon>
        <taxon>Ecdysozoa</taxon>
        <taxon>Arthropoda</taxon>
        <taxon>Hexapoda</taxon>
        <taxon>Insecta</taxon>
        <taxon>Pterygota</taxon>
        <taxon>Neoptera</taxon>
        <taxon>Endopterygota</taxon>
        <taxon>Diptera</taxon>
        <taxon>Brachycera</taxon>
        <taxon>Muscomorpha</taxon>
        <taxon>Ephydroidea</taxon>
        <taxon>Drosophilidae</taxon>
        <taxon>Drosophila</taxon>
    </lineage>
</organism>
<keyword evidence="5 12" id="KW-0812">Transmembrane</keyword>
<dbReference type="CDD" id="cd11492">
    <property type="entry name" value="SLC5sbd_NIS-SMVT"/>
    <property type="match status" value="1"/>
</dbReference>
<dbReference type="Gene3D" id="1.20.1730.10">
    <property type="entry name" value="Sodium/glucose cotransporter"/>
    <property type="match status" value="1"/>
</dbReference>
<dbReference type="InterPro" id="IPR051163">
    <property type="entry name" value="Sodium:Solute_Symporter_SSF"/>
</dbReference>
<proteinExistence type="inferred from homology"/>
<evidence type="ECO:0000256" key="2">
    <source>
        <dbReference type="ARBA" id="ARBA00006434"/>
    </source>
</evidence>
<dbReference type="PANTHER" id="PTHR42985">
    <property type="entry name" value="SODIUM-COUPLED MONOCARBOXYLATE TRANSPORTER"/>
    <property type="match status" value="1"/>
</dbReference>
<feature type="non-terminal residue" evidence="13">
    <location>
        <position position="1"/>
    </location>
</feature>
<feature type="transmembrane region" description="Helical" evidence="12">
    <location>
        <begin position="397"/>
        <end position="416"/>
    </location>
</feature>
<comment type="similarity">
    <text evidence="2 11">Belongs to the sodium:solute symporter (SSF) (TC 2.A.21) family.</text>
</comment>